<gene>
    <name evidence="1" type="ORF">SAMN02745130_01266</name>
</gene>
<reference evidence="1 2" key="1">
    <citation type="submission" date="2017-02" db="EMBL/GenBank/DDBJ databases">
        <authorList>
            <person name="Peterson S.W."/>
        </authorList>
    </citation>
    <scope>NUCLEOTIDE SEQUENCE [LARGE SCALE GENOMIC DNA]</scope>
    <source>
        <strain evidence="1 2">ATCC 49788</strain>
    </source>
</reference>
<dbReference type="SUPFAM" id="SSF52540">
    <property type="entry name" value="P-loop containing nucleoside triphosphate hydrolases"/>
    <property type="match status" value="1"/>
</dbReference>
<sequence>MILDEFQDLARVNPAIFSELQHLWDQYRGRCKLHLICCDSLCLLMTRLFQNSKEPLLGRADHRINLQPLKPAYIAALLKDTGRFSAENLLTWYTFSGGA</sequence>
<protein>
    <submittedName>
        <fullName evidence="1">ATPase</fullName>
    </submittedName>
</protein>
<keyword evidence="2" id="KW-1185">Reference proteome</keyword>
<dbReference type="PANTHER" id="PTHR34704">
    <property type="entry name" value="ATPASE"/>
    <property type="match status" value="1"/>
</dbReference>
<dbReference type="Proteomes" id="UP000190460">
    <property type="component" value="Unassembled WGS sequence"/>
</dbReference>
<dbReference type="InterPro" id="IPR027417">
    <property type="entry name" value="P-loop_NTPase"/>
</dbReference>
<dbReference type="Gene3D" id="3.40.50.300">
    <property type="entry name" value="P-loop containing nucleotide triphosphate hydrolases"/>
    <property type="match status" value="1"/>
</dbReference>
<evidence type="ECO:0000313" key="1">
    <source>
        <dbReference type="EMBL" id="SKA73688.1"/>
    </source>
</evidence>
<dbReference type="PANTHER" id="PTHR34704:SF1">
    <property type="entry name" value="ATPASE"/>
    <property type="match status" value="1"/>
</dbReference>
<dbReference type="STRING" id="92487.SAMN02745130_01266"/>
<dbReference type="EMBL" id="FUYB01000004">
    <property type="protein sequence ID" value="SKA73688.1"/>
    <property type="molecule type" value="Genomic_DNA"/>
</dbReference>
<organism evidence="1 2">
    <name type="scientific">Thiothrix eikelboomii</name>
    <dbReference type="NCBI Taxonomy" id="92487"/>
    <lineage>
        <taxon>Bacteria</taxon>
        <taxon>Pseudomonadati</taxon>
        <taxon>Pseudomonadota</taxon>
        <taxon>Gammaproteobacteria</taxon>
        <taxon>Thiotrichales</taxon>
        <taxon>Thiotrichaceae</taxon>
        <taxon>Thiothrix</taxon>
    </lineage>
</organism>
<accession>A0A1T4W9G8</accession>
<evidence type="ECO:0000313" key="2">
    <source>
        <dbReference type="Proteomes" id="UP000190460"/>
    </source>
</evidence>
<dbReference type="AlphaFoldDB" id="A0A1T4W9G8"/>
<proteinExistence type="predicted"/>
<name>A0A1T4W9G8_9GAMM</name>